<sequence length="172" mass="19333">MWAVGAVLWQIRQMSSDVHYGLDPLLEISLGRPHYFVVDLLCDTAYLHSLAISKNSELISERRKSTCDSPALCIVCMWSFCKEFGISRTSATARESKGSRREKQEKGAHGEDTATRPAYARGGAGGSISKLVHFTNPRKWYAVWSSKVQASDVKWSFDAQLWSKSRYAVHET</sequence>
<dbReference type="Proteomes" id="UP000054270">
    <property type="component" value="Unassembled WGS sequence"/>
</dbReference>
<feature type="compositionally biased region" description="Basic and acidic residues" evidence="1">
    <location>
        <begin position="94"/>
        <end position="114"/>
    </location>
</feature>
<organism evidence="2 3">
    <name type="scientific">Hypholoma sublateritium (strain FD-334 SS-4)</name>
    <dbReference type="NCBI Taxonomy" id="945553"/>
    <lineage>
        <taxon>Eukaryota</taxon>
        <taxon>Fungi</taxon>
        <taxon>Dikarya</taxon>
        <taxon>Basidiomycota</taxon>
        <taxon>Agaricomycotina</taxon>
        <taxon>Agaricomycetes</taxon>
        <taxon>Agaricomycetidae</taxon>
        <taxon>Agaricales</taxon>
        <taxon>Agaricineae</taxon>
        <taxon>Strophariaceae</taxon>
        <taxon>Hypholoma</taxon>
    </lineage>
</organism>
<gene>
    <name evidence="2" type="ORF">HYPSUDRAFT_693351</name>
</gene>
<reference evidence="3" key="1">
    <citation type="submission" date="2014-04" db="EMBL/GenBank/DDBJ databases">
        <title>Evolutionary Origins and Diversification of the Mycorrhizal Mutualists.</title>
        <authorList>
            <consortium name="DOE Joint Genome Institute"/>
            <consortium name="Mycorrhizal Genomics Consortium"/>
            <person name="Kohler A."/>
            <person name="Kuo A."/>
            <person name="Nagy L.G."/>
            <person name="Floudas D."/>
            <person name="Copeland A."/>
            <person name="Barry K.W."/>
            <person name="Cichocki N."/>
            <person name="Veneault-Fourrey C."/>
            <person name="LaButti K."/>
            <person name="Lindquist E.A."/>
            <person name="Lipzen A."/>
            <person name="Lundell T."/>
            <person name="Morin E."/>
            <person name="Murat C."/>
            <person name="Riley R."/>
            <person name="Ohm R."/>
            <person name="Sun H."/>
            <person name="Tunlid A."/>
            <person name="Henrissat B."/>
            <person name="Grigoriev I.V."/>
            <person name="Hibbett D.S."/>
            <person name="Martin F."/>
        </authorList>
    </citation>
    <scope>NUCLEOTIDE SEQUENCE [LARGE SCALE GENOMIC DNA]</scope>
    <source>
        <strain evidence="3">FD-334 SS-4</strain>
    </source>
</reference>
<dbReference type="AlphaFoldDB" id="A0A0D2PIN4"/>
<feature type="region of interest" description="Disordered" evidence="1">
    <location>
        <begin position="92"/>
        <end position="121"/>
    </location>
</feature>
<evidence type="ECO:0000256" key="1">
    <source>
        <dbReference type="SAM" id="MobiDB-lite"/>
    </source>
</evidence>
<name>A0A0D2PIN4_HYPSF</name>
<dbReference type="EMBL" id="KN817521">
    <property type="protein sequence ID" value="KJA28321.1"/>
    <property type="molecule type" value="Genomic_DNA"/>
</dbReference>
<protein>
    <submittedName>
        <fullName evidence="2">Uncharacterized protein</fullName>
    </submittedName>
</protein>
<evidence type="ECO:0000313" key="2">
    <source>
        <dbReference type="EMBL" id="KJA28321.1"/>
    </source>
</evidence>
<proteinExistence type="predicted"/>
<keyword evidence="3" id="KW-1185">Reference proteome</keyword>
<evidence type="ECO:0000313" key="3">
    <source>
        <dbReference type="Proteomes" id="UP000054270"/>
    </source>
</evidence>
<accession>A0A0D2PIN4</accession>